<dbReference type="EMBL" id="MF360884">
    <property type="protein sequence ID" value="ASL70568.1"/>
    <property type="molecule type" value="Genomic_DNA"/>
</dbReference>
<reference evidence="16" key="2">
    <citation type="submission" date="2017-06" db="EMBL/GenBank/DDBJ databases">
        <authorList>
            <person name="Kim H.J."/>
            <person name="Triplett B.A."/>
        </authorList>
    </citation>
    <scope>NUCLEOTIDE SEQUENCE</scope>
</reference>
<dbReference type="GO" id="GO:0005634">
    <property type="term" value="C:nucleus"/>
    <property type="evidence" value="ECO:0007669"/>
    <property type="project" value="UniProtKB-SubCell"/>
</dbReference>
<dbReference type="InterPro" id="IPR000536">
    <property type="entry name" value="Nucl_hrmn_rcpt_lig-bd"/>
</dbReference>
<evidence type="ECO:0000256" key="6">
    <source>
        <dbReference type="ARBA" id="ARBA00023015"/>
    </source>
</evidence>
<comment type="similarity">
    <text evidence="1">Belongs to the nuclear hormone receptor family. NR3 subfamily.</text>
</comment>
<dbReference type="AlphaFoldDB" id="A0A221CB43"/>
<evidence type="ECO:0000256" key="13">
    <source>
        <dbReference type="SAM" id="MobiDB-lite"/>
    </source>
</evidence>
<sequence length="676" mass="75357">MKKVQFERHFAAYPGHHYMDQRISNGLLSIRPAALDSETNVCTDARYQCVNACFVQHKDCDETWLHGKYAKRYMDIGEQPPSADTLPHNKRILKNFIISNNDGSFSSKPSHSYYEYDGSLSVSSTSPCSPTPPLSITPMSSSSSTSSASSSSSAMALADYKNSKVFASYQTGLISPDSQLGYLASHHPQAQEAIQTSHKPGQKTGPAKARASAKNAHTGTPTEQLKDKICEVCSDAASGYHYGVYSCEGCKAFFKRSTQGDTPAYVCPATNTCTIDKQRRKSCQSCRLMKCFAVGMTKTTSKRERKQYNKKQSSADKTAMSRSAPKTSAADDSPQPNKMPKLDAYPEESASSQSPVAADTSSATLCAAEPDSVHMEDEDKLPDAHTFFLNCLNAIEADYNEKLESALEQHKIMKRMINLKLSYDLDALKQLMVDLVDQECNALISWAKCIPNFGSLTLEDQTYSIELNFLEVILVDCLWRSIVNAQKDAGHIAFVLNEHLIISRHMCKDLKMIDIYDHFVAMTSRLMRLQLTKQEYLCVKALVLFKSDYGFTNVDKLEGFRAKCLGLLKQTCGREGRLNGKGALRYESLLLALTDIKSISMRFMHYLIQFKVEAPHIQLPHLLYDMFLTQNMFGLTSNGLLVSMMSQSEPKIEEVVSGEKEERFLDQVSCAEQCLC</sequence>
<keyword evidence="6 12" id="KW-0805">Transcription regulation</keyword>
<dbReference type="Gene3D" id="3.30.50.10">
    <property type="entry name" value="Erythroid Transcription Factor GATA-1, subunit A"/>
    <property type="match status" value="1"/>
</dbReference>
<keyword evidence="5 12" id="KW-0862">Zinc</keyword>
<evidence type="ECO:0000256" key="9">
    <source>
        <dbReference type="ARBA" id="ARBA00023163"/>
    </source>
</evidence>
<keyword evidence="7" id="KW-0446">Lipid-binding</keyword>
<dbReference type="SMART" id="SM00399">
    <property type="entry name" value="ZnF_C4"/>
    <property type="match status" value="1"/>
</dbReference>
<evidence type="ECO:0000256" key="7">
    <source>
        <dbReference type="ARBA" id="ARBA00023121"/>
    </source>
</evidence>
<dbReference type="InterPro" id="IPR035500">
    <property type="entry name" value="NHR-like_dom_sf"/>
</dbReference>
<feature type="compositionally biased region" description="Polar residues" evidence="13">
    <location>
        <begin position="349"/>
        <end position="361"/>
    </location>
</feature>
<reference evidence="16" key="1">
    <citation type="journal article" date="2017" name="Gen. Comp. Endocrinol.">
        <title>Genome-wide identification of nuclear receptor (NR) genes and the evolutionary significance of the NR1O subfamily in the monogonont rotifer Brachionus spp.</title>
        <authorList>
            <person name="Kim D.H."/>
            <person name="Kim H.S."/>
            <person name="Hwang D.S."/>
            <person name="Kim H.J."/>
            <person name="Hagiwara A."/>
            <person name="Lee J.S."/>
            <person name="Jeong C.B."/>
        </authorList>
    </citation>
    <scope>NUCLEOTIDE SEQUENCE</scope>
</reference>
<dbReference type="PRINTS" id="PR00047">
    <property type="entry name" value="STROIDFINGER"/>
</dbReference>
<dbReference type="InterPro" id="IPR001723">
    <property type="entry name" value="Nuclear_hrmn_rcpt"/>
</dbReference>
<dbReference type="PANTHER" id="PTHR48092">
    <property type="entry name" value="KNIRPS-RELATED PROTEIN-RELATED"/>
    <property type="match status" value="1"/>
</dbReference>
<evidence type="ECO:0000256" key="11">
    <source>
        <dbReference type="ARBA" id="ARBA00023242"/>
    </source>
</evidence>
<feature type="region of interest" description="Disordered" evidence="13">
    <location>
        <begin position="186"/>
        <end position="220"/>
    </location>
</feature>
<keyword evidence="8 12" id="KW-0238">DNA-binding</keyword>
<dbReference type="GO" id="GO:0043565">
    <property type="term" value="F:sequence-specific DNA binding"/>
    <property type="evidence" value="ECO:0007669"/>
    <property type="project" value="InterPro"/>
</dbReference>
<dbReference type="InterPro" id="IPR050200">
    <property type="entry name" value="Nuclear_hormone_rcpt_NR3"/>
</dbReference>
<dbReference type="InterPro" id="IPR001628">
    <property type="entry name" value="Znf_hrmn_rcpt"/>
</dbReference>
<keyword evidence="9 12" id="KW-0804">Transcription</keyword>
<evidence type="ECO:0000259" key="14">
    <source>
        <dbReference type="PROSITE" id="PS51030"/>
    </source>
</evidence>
<feature type="domain" description="Nuclear receptor" evidence="14">
    <location>
        <begin position="227"/>
        <end position="303"/>
    </location>
</feature>
<keyword evidence="11 12" id="KW-0539">Nucleus</keyword>
<evidence type="ECO:0000256" key="12">
    <source>
        <dbReference type="RuleBase" id="RU004334"/>
    </source>
</evidence>
<evidence type="ECO:0000256" key="10">
    <source>
        <dbReference type="ARBA" id="ARBA00023170"/>
    </source>
</evidence>
<evidence type="ECO:0000256" key="8">
    <source>
        <dbReference type="ARBA" id="ARBA00023125"/>
    </source>
</evidence>
<evidence type="ECO:0000313" key="16">
    <source>
        <dbReference type="EMBL" id="ASL70568.1"/>
    </source>
</evidence>
<evidence type="ECO:0000256" key="2">
    <source>
        <dbReference type="ARBA" id="ARBA00022665"/>
    </source>
</evidence>
<dbReference type="PROSITE" id="PS51030">
    <property type="entry name" value="NUCLEAR_REC_DBD_2"/>
    <property type="match status" value="1"/>
</dbReference>
<feature type="region of interest" description="Disordered" evidence="13">
    <location>
        <begin position="127"/>
        <end position="148"/>
    </location>
</feature>
<dbReference type="GO" id="GO:0008270">
    <property type="term" value="F:zinc ion binding"/>
    <property type="evidence" value="ECO:0007669"/>
    <property type="project" value="UniProtKB-KW"/>
</dbReference>
<keyword evidence="3 12" id="KW-0479">Metal-binding</keyword>
<evidence type="ECO:0000259" key="15">
    <source>
        <dbReference type="PROSITE" id="PS51843"/>
    </source>
</evidence>
<feature type="region of interest" description="Disordered" evidence="13">
    <location>
        <begin position="302"/>
        <end position="361"/>
    </location>
</feature>
<feature type="compositionally biased region" description="Low complexity" evidence="13">
    <location>
        <begin position="136"/>
        <end position="148"/>
    </location>
</feature>
<name>A0A221CB43_BRAPC</name>
<dbReference type="PROSITE" id="PS51843">
    <property type="entry name" value="NR_LBD"/>
    <property type="match status" value="1"/>
</dbReference>
<evidence type="ECO:0000256" key="1">
    <source>
        <dbReference type="ARBA" id="ARBA00005413"/>
    </source>
</evidence>
<dbReference type="Pfam" id="PF00104">
    <property type="entry name" value="Hormone_recep"/>
    <property type="match status" value="1"/>
</dbReference>
<dbReference type="SUPFAM" id="SSF57716">
    <property type="entry name" value="Glucocorticoid receptor-like (DNA-binding domain)"/>
    <property type="match status" value="1"/>
</dbReference>
<comment type="subcellular location">
    <subcellularLocation>
        <location evidence="12">Nucleus</location>
    </subcellularLocation>
</comment>
<evidence type="ECO:0000256" key="5">
    <source>
        <dbReference type="ARBA" id="ARBA00022833"/>
    </source>
</evidence>
<feature type="domain" description="NR LBD" evidence="15">
    <location>
        <begin position="395"/>
        <end position="629"/>
    </location>
</feature>
<keyword evidence="2" id="KW-0754">Steroid-binding</keyword>
<dbReference type="GO" id="GO:0003700">
    <property type="term" value="F:DNA-binding transcription factor activity"/>
    <property type="evidence" value="ECO:0007669"/>
    <property type="project" value="InterPro"/>
</dbReference>
<dbReference type="PRINTS" id="PR00398">
    <property type="entry name" value="STRDHORMONER"/>
</dbReference>
<evidence type="ECO:0000256" key="4">
    <source>
        <dbReference type="ARBA" id="ARBA00022771"/>
    </source>
</evidence>
<dbReference type="FunFam" id="3.30.50.10:FF:000139">
    <property type="entry name" value="Estrogen receptor beta a variant b"/>
    <property type="match status" value="1"/>
</dbReference>
<dbReference type="SUPFAM" id="SSF48508">
    <property type="entry name" value="Nuclear receptor ligand-binding domain"/>
    <property type="match status" value="1"/>
</dbReference>
<feature type="compositionally biased region" description="Polar residues" evidence="13">
    <location>
        <begin position="310"/>
        <end position="326"/>
    </location>
</feature>
<accession>A0A221CB43</accession>
<keyword evidence="4 12" id="KW-0863">Zinc-finger</keyword>
<dbReference type="InterPro" id="IPR013088">
    <property type="entry name" value="Znf_NHR/GATA"/>
</dbReference>
<dbReference type="PROSITE" id="PS00031">
    <property type="entry name" value="NUCLEAR_REC_DBD_1"/>
    <property type="match status" value="1"/>
</dbReference>
<protein>
    <submittedName>
        <fullName evidence="16">Nuclear receptor</fullName>
    </submittedName>
</protein>
<proteinExistence type="inferred from homology"/>
<dbReference type="Gene3D" id="1.10.565.10">
    <property type="entry name" value="Retinoid X Receptor"/>
    <property type="match status" value="1"/>
</dbReference>
<dbReference type="Pfam" id="PF00105">
    <property type="entry name" value="zf-C4"/>
    <property type="match status" value="1"/>
</dbReference>
<keyword evidence="10 12" id="KW-0675">Receptor</keyword>
<dbReference type="GO" id="GO:0005496">
    <property type="term" value="F:steroid binding"/>
    <property type="evidence" value="ECO:0007669"/>
    <property type="project" value="UniProtKB-KW"/>
</dbReference>
<organism evidence="16">
    <name type="scientific">Brachionus plicatilis</name>
    <name type="common">Marine rotifer</name>
    <name type="synonym">Brachionus muelleri</name>
    <dbReference type="NCBI Taxonomy" id="10195"/>
    <lineage>
        <taxon>Eukaryota</taxon>
        <taxon>Metazoa</taxon>
        <taxon>Spiralia</taxon>
        <taxon>Gnathifera</taxon>
        <taxon>Rotifera</taxon>
        <taxon>Eurotatoria</taxon>
        <taxon>Monogononta</taxon>
        <taxon>Pseudotrocha</taxon>
        <taxon>Ploima</taxon>
        <taxon>Brachionidae</taxon>
        <taxon>Brachionus</taxon>
    </lineage>
</organism>
<dbReference type="SMART" id="SM00430">
    <property type="entry name" value="HOLI"/>
    <property type="match status" value="1"/>
</dbReference>
<evidence type="ECO:0000256" key="3">
    <source>
        <dbReference type="ARBA" id="ARBA00022723"/>
    </source>
</evidence>